<evidence type="ECO:0008006" key="9">
    <source>
        <dbReference type="Google" id="ProtNLM"/>
    </source>
</evidence>
<name>A0A0L0VUP1_9BASI</name>
<evidence type="ECO:0000256" key="1">
    <source>
        <dbReference type="ARBA" id="ARBA00004123"/>
    </source>
</evidence>
<dbReference type="SUPFAM" id="SSF53098">
    <property type="entry name" value="Ribonuclease H-like"/>
    <property type="match status" value="1"/>
</dbReference>
<reference evidence="8" key="1">
    <citation type="submission" date="2014-03" db="EMBL/GenBank/DDBJ databases">
        <title>The Genome Sequence of Puccinia striiformis f. sp. tritici PST-78.</title>
        <authorList>
            <consortium name="The Broad Institute Genome Sequencing Platform"/>
            <person name="Cuomo C."/>
            <person name="Hulbert S."/>
            <person name="Chen X."/>
            <person name="Walker B."/>
            <person name="Young S.K."/>
            <person name="Zeng Q."/>
            <person name="Gargeya S."/>
            <person name="Fitzgerald M."/>
            <person name="Haas B."/>
            <person name="Abouelleil A."/>
            <person name="Alvarado L."/>
            <person name="Arachchi H.M."/>
            <person name="Berlin A.M."/>
            <person name="Chapman S.B."/>
            <person name="Goldberg J."/>
            <person name="Griggs A."/>
            <person name="Gujja S."/>
            <person name="Hansen M."/>
            <person name="Howarth C."/>
            <person name="Imamovic A."/>
            <person name="Larimer J."/>
            <person name="McCowan C."/>
            <person name="Montmayeur A."/>
            <person name="Murphy C."/>
            <person name="Neiman D."/>
            <person name="Pearson M."/>
            <person name="Priest M."/>
            <person name="Roberts A."/>
            <person name="Saif S."/>
            <person name="Shea T."/>
            <person name="Sisk P."/>
            <person name="Sykes S."/>
            <person name="Wortman J."/>
            <person name="Nusbaum C."/>
            <person name="Birren B."/>
        </authorList>
    </citation>
    <scope>NUCLEOTIDE SEQUENCE [LARGE SCALE GENOMIC DNA]</scope>
    <source>
        <strain evidence="8">race PST-78</strain>
    </source>
</reference>
<dbReference type="GO" id="GO:0008270">
    <property type="term" value="F:zinc ion binding"/>
    <property type="evidence" value="ECO:0007669"/>
    <property type="project" value="UniProtKB-KW"/>
</dbReference>
<sequence length="487" mass="54998">MAPTSQKRCKAPSMITSKSLDSNIKTTEHPPQAKGSTDPVVLDDSDDEVALTDVAQSQGLTDEQELKRALRVYRNQQSDCYTYFNPPELSVQLDKNKCHKIAYPCKFCTTKMYRPTYDTSPTNLSKYVASCLKKQEEVKDTHKLGALSVSGTWDIDLWEVPQLCMIWCAKGACLFAALGERAPCGILHPEVVKNLPNRRAVSSDITRLYTAVQDLFIKQLEEHTGTMYIGLDAWQSPNGYNVLEHHTGVYLADTVRLIVENKICGIVTDNASNNETMIEEIKRFKWPRFKGQTHWIRCFAHILNLIAQVIMCPFGSHKKDKTNRPLLDEDENSDDDEDEEVEDADEQIQGFSKQTIKVSEDEENKGDSPLPTNLIDEGEVKLELNDVVDLSNEGKDDDYTSQSCKQTLTKVSNYLKLNKSPNSKTLFVGLCRERNCLKPHNVKQDVKTRWNSTSMQLTSIVQCSDAIVLSGRIIRGMAPHNNMCHLK</sequence>
<keyword evidence="5" id="KW-0539">Nucleus</keyword>
<dbReference type="Proteomes" id="UP000054564">
    <property type="component" value="Unassembled WGS sequence"/>
</dbReference>
<comment type="subcellular location">
    <subcellularLocation>
        <location evidence="1">Nucleus</location>
    </subcellularLocation>
</comment>
<proteinExistence type="predicted"/>
<feature type="region of interest" description="Disordered" evidence="6">
    <location>
        <begin position="321"/>
        <end position="374"/>
    </location>
</feature>
<comment type="caution">
    <text evidence="7">The sequence shown here is derived from an EMBL/GenBank/DDBJ whole genome shotgun (WGS) entry which is preliminary data.</text>
</comment>
<evidence type="ECO:0000256" key="2">
    <source>
        <dbReference type="ARBA" id="ARBA00022723"/>
    </source>
</evidence>
<dbReference type="EMBL" id="AJIL01000020">
    <property type="protein sequence ID" value="KNF02942.1"/>
    <property type="molecule type" value="Genomic_DNA"/>
</dbReference>
<keyword evidence="8" id="KW-1185">Reference proteome</keyword>
<protein>
    <recommendedName>
        <fullName evidence="9">DUF659 domain-containing protein</fullName>
    </recommendedName>
</protein>
<evidence type="ECO:0000256" key="6">
    <source>
        <dbReference type="SAM" id="MobiDB-lite"/>
    </source>
</evidence>
<dbReference type="InterPro" id="IPR052035">
    <property type="entry name" value="ZnF_BED_domain_contain"/>
</dbReference>
<keyword evidence="3" id="KW-0863">Zinc-finger</keyword>
<dbReference type="PANTHER" id="PTHR46481">
    <property type="entry name" value="ZINC FINGER BED DOMAIN-CONTAINING PROTEIN 4"/>
    <property type="match status" value="1"/>
</dbReference>
<evidence type="ECO:0000256" key="4">
    <source>
        <dbReference type="ARBA" id="ARBA00022833"/>
    </source>
</evidence>
<dbReference type="GO" id="GO:0005634">
    <property type="term" value="C:nucleus"/>
    <property type="evidence" value="ECO:0007669"/>
    <property type="project" value="UniProtKB-SubCell"/>
</dbReference>
<evidence type="ECO:0000256" key="3">
    <source>
        <dbReference type="ARBA" id="ARBA00022771"/>
    </source>
</evidence>
<feature type="compositionally biased region" description="Acidic residues" evidence="6">
    <location>
        <begin position="328"/>
        <end position="346"/>
    </location>
</feature>
<dbReference type="InterPro" id="IPR012337">
    <property type="entry name" value="RNaseH-like_sf"/>
</dbReference>
<keyword evidence="2" id="KW-0479">Metal-binding</keyword>
<feature type="compositionally biased region" description="Polar residues" evidence="6">
    <location>
        <begin position="14"/>
        <end position="25"/>
    </location>
</feature>
<gene>
    <name evidence="7" type="ORF">PSTG_03891</name>
</gene>
<accession>A0A0L0VUP1</accession>
<evidence type="ECO:0000256" key="5">
    <source>
        <dbReference type="ARBA" id="ARBA00023242"/>
    </source>
</evidence>
<evidence type="ECO:0000313" key="8">
    <source>
        <dbReference type="Proteomes" id="UP000054564"/>
    </source>
</evidence>
<feature type="region of interest" description="Disordered" evidence="6">
    <location>
        <begin position="1"/>
        <end position="43"/>
    </location>
</feature>
<keyword evidence="4" id="KW-0862">Zinc</keyword>
<evidence type="ECO:0000313" key="7">
    <source>
        <dbReference type="EMBL" id="KNF02942.1"/>
    </source>
</evidence>
<dbReference type="STRING" id="1165861.A0A0L0VUP1"/>
<dbReference type="PANTHER" id="PTHR46481:SF10">
    <property type="entry name" value="ZINC FINGER BED DOMAIN-CONTAINING PROTEIN 39"/>
    <property type="match status" value="1"/>
</dbReference>
<dbReference type="AlphaFoldDB" id="A0A0L0VUP1"/>
<organism evidence="7 8">
    <name type="scientific">Puccinia striiformis f. sp. tritici PST-78</name>
    <dbReference type="NCBI Taxonomy" id="1165861"/>
    <lineage>
        <taxon>Eukaryota</taxon>
        <taxon>Fungi</taxon>
        <taxon>Dikarya</taxon>
        <taxon>Basidiomycota</taxon>
        <taxon>Pucciniomycotina</taxon>
        <taxon>Pucciniomycetes</taxon>
        <taxon>Pucciniales</taxon>
        <taxon>Pucciniaceae</taxon>
        <taxon>Puccinia</taxon>
    </lineage>
</organism>